<reference evidence="2 3" key="1">
    <citation type="submission" date="2020-12" db="EMBL/GenBank/DDBJ databases">
        <title>Bacterial novel species Adhaeribacter sp. BT258 isolated from soil.</title>
        <authorList>
            <person name="Jung H.-Y."/>
        </authorList>
    </citation>
    <scope>NUCLEOTIDE SEQUENCE [LARGE SCALE GENOMIC DNA]</scope>
    <source>
        <strain evidence="2 3">BT258</strain>
    </source>
</reference>
<evidence type="ECO:0000313" key="2">
    <source>
        <dbReference type="EMBL" id="MBK0402027.1"/>
    </source>
</evidence>
<sequence>MNNFLRTAALLAFCYLFTFTASAQNLKFDELKTSFTAQNYPEGLFEMVEAKGFYRVDKQYLPYCDRVIYAYVKNDRPVMFVNPVVCPKPQRSEIFPMKVKNELELQYQKTGRPQFESLHEQIRKTCKALPDENGTVPGPKSKTTKRAYRHEASGITFVVINTAPVAYIYLLK</sequence>
<protein>
    <submittedName>
        <fullName evidence="2">Uncharacterized protein</fullName>
    </submittedName>
</protein>
<dbReference type="EMBL" id="JAEHFX010000001">
    <property type="protein sequence ID" value="MBK0402027.1"/>
    <property type="molecule type" value="Genomic_DNA"/>
</dbReference>
<accession>A0ABS1BXZ6</accession>
<gene>
    <name evidence="2" type="ORF">I5M27_03460</name>
</gene>
<evidence type="ECO:0000256" key="1">
    <source>
        <dbReference type="SAM" id="SignalP"/>
    </source>
</evidence>
<proteinExistence type="predicted"/>
<organism evidence="2 3">
    <name type="scientific">Adhaeribacter terrigena</name>
    <dbReference type="NCBI Taxonomy" id="2793070"/>
    <lineage>
        <taxon>Bacteria</taxon>
        <taxon>Pseudomonadati</taxon>
        <taxon>Bacteroidota</taxon>
        <taxon>Cytophagia</taxon>
        <taxon>Cytophagales</taxon>
        <taxon>Hymenobacteraceae</taxon>
        <taxon>Adhaeribacter</taxon>
    </lineage>
</organism>
<dbReference type="RefSeq" id="WP_200504622.1">
    <property type="nucleotide sequence ID" value="NZ_JAEHFX010000001.1"/>
</dbReference>
<keyword evidence="3" id="KW-1185">Reference proteome</keyword>
<evidence type="ECO:0000313" key="3">
    <source>
        <dbReference type="Proteomes" id="UP000644147"/>
    </source>
</evidence>
<keyword evidence="1" id="KW-0732">Signal</keyword>
<dbReference type="Proteomes" id="UP000644147">
    <property type="component" value="Unassembled WGS sequence"/>
</dbReference>
<feature type="chain" id="PRO_5046384586" evidence="1">
    <location>
        <begin position="24"/>
        <end position="172"/>
    </location>
</feature>
<name>A0ABS1BXZ6_9BACT</name>
<feature type="signal peptide" evidence="1">
    <location>
        <begin position="1"/>
        <end position="23"/>
    </location>
</feature>
<comment type="caution">
    <text evidence="2">The sequence shown here is derived from an EMBL/GenBank/DDBJ whole genome shotgun (WGS) entry which is preliminary data.</text>
</comment>